<comment type="caution">
    <text evidence="1">The sequence shown here is derived from an EMBL/GenBank/DDBJ whole genome shotgun (WGS) entry which is preliminary data.</text>
</comment>
<proteinExistence type="predicted"/>
<dbReference type="PANTHER" id="PTHR40387:SF1">
    <property type="entry name" value="PROTEIN FAM240B"/>
    <property type="match status" value="1"/>
</dbReference>
<keyword evidence="2" id="KW-1185">Reference proteome</keyword>
<dbReference type="PANTHER" id="PTHR40387">
    <property type="entry name" value="PROTEIN FAM240B"/>
    <property type="match status" value="1"/>
</dbReference>
<evidence type="ECO:0000313" key="1">
    <source>
        <dbReference type="EMBL" id="KAB1252168.1"/>
    </source>
</evidence>
<sequence length="146" mass="16584">MNNQYVRREVFCCETCHELKSFWEKEIRKQTCYRELEEGRQERREALGFGQVAEDRSKGRGLARAVVGLSEEKAKHRRVNCSGLASSNNSRGLGDSGVNPSWLVPGPARGCYRAGEAWLYVLRNGRHAGEKGWPWEGQSFCGQQTF</sequence>
<dbReference type="AlphaFoldDB" id="A0A5N4BZY9"/>
<dbReference type="EMBL" id="JWIN03000051">
    <property type="protein sequence ID" value="KAB1252168.1"/>
    <property type="molecule type" value="Genomic_DNA"/>
</dbReference>
<name>A0A5N4BZY9_CAMDR</name>
<reference evidence="1 2" key="1">
    <citation type="journal article" date="2019" name="Mol. Ecol. Resour.">
        <title>Improving Illumina assemblies with Hi-C and long reads: an example with the North African dromedary.</title>
        <authorList>
            <person name="Elbers J.P."/>
            <person name="Rogers M.F."/>
            <person name="Perelman P.L."/>
            <person name="Proskuryakova A.A."/>
            <person name="Serdyukova N.A."/>
            <person name="Johnson W.E."/>
            <person name="Horin P."/>
            <person name="Corander J."/>
            <person name="Murphy D."/>
            <person name="Burger P.A."/>
        </authorList>
    </citation>
    <scope>NUCLEOTIDE SEQUENCE [LARGE SCALE GENOMIC DNA]</scope>
    <source>
        <strain evidence="1">Drom800</strain>
        <tissue evidence="1">Blood</tissue>
    </source>
</reference>
<dbReference type="Proteomes" id="UP000299084">
    <property type="component" value="Unassembled WGS sequence"/>
</dbReference>
<gene>
    <name evidence="1" type="ORF">Cadr_000030165</name>
</gene>
<organism evidence="1 2">
    <name type="scientific">Camelus dromedarius</name>
    <name type="common">Dromedary</name>
    <name type="synonym">Arabian camel</name>
    <dbReference type="NCBI Taxonomy" id="9838"/>
    <lineage>
        <taxon>Eukaryota</taxon>
        <taxon>Metazoa</taxon>
        <taxon>Chordata</taxon>
        <taxon>Craniata</taxon>
        <taxon>Vertebrata</taxon>
        <taxon>Euteleostomi</taxon>
        <taxon>Mammalia</taxon>
        <taxon>Eutheria</taxon>
        <taxon>Laurasiatheria</taxon>
        <taxon>Artiodactyla</taxon>
        <taxon>Tylopoda</taxon>
        <taxon>Camelidae</taxon>
        <taxon>Camelus</taxon>
    </lineage>
</organism>
<dbReference type="InterPro" id="IPR040261">
    <property type="entry name" value="FAM240"/>
</dbReference>
<protein>
    <submittedName>
        <fullName evidence="1">Protein FAM240B</fullName>
    </submittedName>
</protein>
<accession>A0A5N4BZY9</accession>
<evidence type="ECO:0000313" key="2">
    <source>
        <dbReference type="Proteomes" id="UP000299084"/>
    </source>
</evidence>